<sequence>MRIKNFFNIFRKKSSKEKHIKVIESLDIIQRIISVKFLDEYILINIILNLDDEIILIHKICNSICRTNYKFLVDNSYICFKCHSIYLTNKLNKNLLLYFDYKYELLEAVTDYNKPVMLMHKSCKKVSYVKPSDVTRDYYCKFCKPINTLPRFKEKVLELTGNEYEVTGRFISASENILMKHTKCNKEFLVTPHEFITGKRCQHCLIKKKTERLQKRIFENFSDEYILTSNYNGFYGEVEILHSKCGFKFKTAPYFLEFKEKCKVCSQEDYLKQLNKNNNLSQEDIFKKDIYDFSNKELIVLDMEEKQFSVFEKSSKEVFILEKEAFLNLEDKNNIKYTFINYLLLKNNLNRYVLVSDYVNLLTYTKFLCKECDNLFLAKPIDIINRNKKCPICNEKIHVNA</sequence>
<reference evidence="1" key="1">
    <citation type="journal article" date="2018" name="Genome Biol.">
        <title>SKESA: strategic k-mer extension for scrupulous assemblies.</title>
        <authorList>
            <person name="Souvorov A."/>
            <person name="Agarwala R."/>
            <person name="Lipman D.J."/>
        </authorList>
    </citation>
    <scope>NUCLEOTIDE SEQUENCE</scope>
    <source>
        <strain evidence="1">HN1000</strain>
    </source>
</reference>
<reference evidence="1" key="2">
    <citation type="submission" date="2021-06" db="EMBL/GenBank/DDBJ databases">
        <authorList>
            <consortium name="NCBI Pathogen Detection Project"/>
        </authorList>
    </citation>
    <scope>NUCLEOTIDE SEQUENCE</scope>
    <source>
        <strain evidence="1">HN1000</strain>
    </source>
</reference>
<dbReference type="RefSeq" id="WP_009899569.1">
    <property type="nucleotide sequence ID" value="NZ_CP037850.1"/>
</dbReference>
<evidence type="ECO:0000313" key="1">
    <source>
        <dbReference type="EMBL" id="HBH1544562.1"/>
    </source>
</evidence>
<comment type="caution">
    <text evidence="1">The sequence shown here is derived from an EMBL/GenBank/DDBJ whole genome shotgun (WGS) entry which is preliminary data.</text>
</comment>
<proteinExistence type="predicted"/>
<dbReference type="EMBL" id="DAEPXK010000099">
    <property type="protein sequence ID" value="HBH1544562.1"/>
    <property type="molecule type" value="Genomic_DNA"/>
</dbReference>
<evidence type="ECO:0000313" key="2">
    <source>
        <dbReference type="Proteomes" id="UP000878956"/>
    </source>
</evidence>
<dbReference type="Proteomes" id="UP000878956">
    <property type="component" value="Unassembled WGS sequence"/>
</dbReference>
<protein>
    <submittedName>
        <fullName evidence="1">Uncharacterized protein</fullName>
    </submittedName>
</protein>
<organism evidence="1 2">
    <name type="scientific">Clostridioides difficile</name>
    <name type="common">Peptoclostridium difficile</name>
    <dbReference type="NCBI Taxonomy" id="1496"/>
    <lineage>
        <taxon>Bacteria</taxon>
        <taxon>Bacillati</taxon>
        <taxon>Bacillota</taxon>
        <taxon>Clostridia</taxon>
        <taxon>Peptostreptococcales</taxon>
        <taxon>Peptostreptococcaceae</taxon>
        <taxon>Clostridioides</taxon>
    </lineage>
</organism>
<dbReference type="AlphaFoldDB" id="A0AAN6A827"/>
<name>A0AAN6A827_CLODI</name>
<gene>
    <name evidence="1" type="ORF">KRM00_004117</name>
</gene>
<accession>A0AAN6A827</accession>